<dbReference type="AlphaFoldDB" id="A0AB37UDU8"/>
<reference evidence="4 5" key="1">
    <citation type="journal article" date="2019" name="Genome Biol. Evol.">
        <title>Day and night: Metabolic profiles and evolutionary relationships of six axenic non-marine cyanobacteria.</title>
        <authorList>
            <person name="Will S.E."/>
            <person name="Henke P."/>
            <person name="Boedeker C."/>
            <person name="Huang S."/>
            <person name="Brinkmann H."/>
            <person name="Rohde M."/>
            <person name="Jarek M."/>
            <person name="Friedl T."/>
            <person name="Seufert S."/>
            <person name="Schumacher M."/>
            <person name="Overmann J."/>
            <person name="Neumann-Schaal M."/>
            <person name="Petersen J."/>
        </authorList>
    </citation>
    <scope>NUCLEOTIDE SEQUENCE [LARGE SCALE GENOMIC DNA]</scope>
    <source>
        <strain evidence="4 5">SAG 39.79</strain>
    </source>
</reference>
<sequence length="407" mass="44549">MPGKRKLALLVAFLASLVIPWILSLVCCFLSLWTIVPAPTFSLLPLGIGAPEVSPWLVVVNTIALLLVALRLQSSWVYGVALSCSLLGLLLSLLPLIQFPAVNARIAADMEAEFGKAVLTTAPPIPDAVRLHPFIWVDAFRGIKVPESRIERGIEFAIADGVTLTLNLYRPSCVGLHPAIVTIYGGAWQNGTPANDETFSRYMAAQGYTVVALDYRHAPQFRYPAQLEDVQTALSFIQTQADALEIDRQRIALLGRSAGAHLASLVAYGRSPLPIRAVVNYYGPTNLTEGYNNPPVPDPIDVRAVLEAFLGGNPERVPQLYQDALPINYISSNLPPSLLVYPGRDRIVLAKFGRQLYEKLQAAGNQAGLIEIPWAEHAFDAVFNGVSNQLALYYTERFLAWALRELP</sequence>
<feature type="transmembrane region" description="Helical" evidence="2">
    <location>
        <begin position="77"/>
        <end position="97"/>
    </location>
</feature>
<evidence type="ECO:0000313" key="5">
    <source>
        <dbReference type="Proteomes" id="UP000282574"/>
    </source>
</evidence>
<dbReference type="GO" id="GO:0016787">
    <property type="term" value="F:hydrolase activity"/>
    <property type="evidence" value="ECO:0007669"/>
    <property type="project" value="UniProtKB-KW"/>
</dbReference>
<name>A0AB37UDU8_9CYAN</name>
<proteinExistence type="predicted"/>
<keyword evidence="2" id="KW-0812">Transmembrane</keyword>
<dbReference type="EMBL" id="RSCK01000079">
    <property type="protein sequence ID" value="RUT05321.1"/>
    <property type="molecule type" value="Genomic_DNA"/>
</dbReference>
<evidence type="ECO:0000256" key="1">
    <source>
        <dbReference type="ARBA" id="ARBA00022801"/>
    </source>
</evidence>
<dbReference type="InterPro" id="IPR050300">
    <property type="entry name" value="GDXG_lipolytic_enzyme"/>
</dbReference>
<dbReference type="InterPro" id="IPR029058">
    <property type="entry name" value="AB_hydrolase_fold"/>
</dbReference>
<evidence type="ECO:0000259" key="3">
    <source>
        <dbReference type="Pfam" id="PF20434"/>
    </source>
</evidence>
<accession>A0AB37UDU8</accession>
<dbReference type="InterPro" id="IPR049492">
    <property type="entry name" value="BD-FAE-like_dom"/>
</dbReference>
<dbReference type="PANTHER" id="PTHR48081:SF13">
    <property type="entry name" value="ALPHA_BETA HYDROLASE"/>
    <property type="match status" value="1"/>
</dbReference>
<feature type="transmembrane region" description="Helical" evidence="2">
    <location>
        <begin position="53"/>
        <end position="70"/>
    </location>
</feature>
<dbReference type="RefSeq" id="WP_181246343.1">
    <property type="nucleotide sequence ID" value="NZ_JAVKZF010000004.1"/>
</dbReference>
<dbReference type="Proteomes" id="UP000282574">
    <property type="component" value="Unassembled WGS sequence"/>
</dbReference>
<protein>
    <recommendedName>
        <fullName evidence="3">BD-FAE-like domain-containing protein</fullName>
    </recommendedName>
</protein>
<evidence type="ECO:0000313" key="4">
    <source>
        <dbReference type="EMBL" id="RUT05321.1"/>
    </source>
</evidence>
<dbReference type="PANTHER" id="PTHR48081">
    <property type="entry name" value="AB HYDROLASE SUPERFAMILY PROTEIN C4A8.06C"/>
    <property type="match status" value="1"/>
</dbReference>
<keyword evidence="2" id="KW-1133">Transmembrane helix</keyword>
<keyword evidence="2" id="KW-0472">Membrane</keyword>
<dbReference type="Pfam" id="PF20434">
    <property type="entry name" value="BD-FAE"/>
    <property type="match status" value="1"/>
</dbReference>
<evidence type="ECO:0000256" key="2">
    <source>
        <dbReference type="SAM" id="Phobius"/>
    </source>
</evidence>
<feature type="domain" description="BD-FAE-like" evidence="3">
    <location>
        <begin position="167"/>
        <end position="360"/>
    </location>
</feature>
<keyword evidence="5" id="KW-1185">Reference proteome</keyword>
<dbReference type="Gene3D" id="3.40.50.1820">
    <property type="entry name" value="alpha/beta hydrolase"/>
    <property type="match status" value="1"/>
</dbReference>
<organism evidence="4 5">
    <name type="scientific">Chroococcidiopsis cubana SAG 39.79</name>
    <dbReference type="NCBI Taxonomy" id="388085"/>
    <lineage>
        <taxon>Bacteria</taxon>
        <taxon>Bacillati</taxon>
        <taxon>Cyanobacteriota</taxon>
        <taxon>Cyanophyceae</taxon>
        <taxon>Chroococcidiopsidales</taxon>
        <taxon>Chroococcidiopsidaceae</taxon>
        <taxon>Chroococcidiopsis</taxon>
    </lineage>
</organism>
<gene>
    <name evidence="4" type="ORF">DSM107010_55930</name>
</gene>
<feature type="transmembrane region" description="Helical" evidence="2">
    <location>
        <begin position="7"/>
        <end position="33"/>
    </location>
</feature>
<comment type="caution">
    <text evidence="4">The sequence shown here is derived from an EMBL/GenBank/DDBJ whole genome shotgun (WGS) entry which is preliminary data.</text>
</comment>
<dbReference type="SUPFAM" id="SSF53474">
    <property type="entry name" value="alpha/beta-Hydrolases"/>
    <property type="match status" value="1"/>
</dbReference>
<keyword evidence="1" id="KW-0378">Hydrolase</keyword>